<organism evidence="1 2">
    <name type="scientific">Staphylococcus auricularis</name>
    <dbReference type="NCBI Taxonomy" id="29379"/>
    <lineage>
        <taxon>Bacteria</taxon>
        <taxon>Bacillati</taxon>
        <taxon>Bacillota</taxon>
        <taxon>Bacilli</taxon>
        <taxon>Bacillales</taxon>
        <taxon>Staphylococcaceae</taxon>
        <taxon>Staphylococcus</taxon>
    </lineage>
</organism>
<dbReference type="Proteomes" id="UP000242470">
    <property type="component" value="Unassembled WGS sequence"/>
</dbReference>
<dbReference type="InterPro" id="IPR022267">
    <property type="entry name" value="Asp2"/>
</dbReference>
<name>A0AAP8PNQ9_9STAP</name>
<dbReference type="EMBL" id="PPQW01000043">
    <property type="protein sequence ID" value="PNZ67045.1"/>
    <property type="molecule type" value="Genomic_DNA"/>
</dbReference>
<evidence type="ECO:0000313" key="1">
    <source>
        <dbReference type="EMBL" id="PNZ67045.1"/>
    </source>
</evidence>
<dbReference type="GeneID" id="64983112"/>
<protein>
    <submittedName>
        <fullName evidence="1">Accessory Sec system protein Asp2</fullName>
    </submittedName>
</protein>
<dbReference type="AlphaFoldDB" id="A0AAP8PNQ9"/>
<dbReference type="InterPro" id="IPR029058">
    <property type="entry name" value="AB_hydrolase_fold"/>
</dbReference>
<dbReference type="Pfam" id="PF16929">
    <property type="entry name" value="Asp2"/>
    <property type="match status" value="1"/>
</dbReference>
<sequence length="520" mass="59597">MARKFKALQIGGRDLEAEFAHKKSLEWDYFDTDLFTFDSGYMDILDKVIESVKAFDFVYVEAPYSEDLMRVLRRVTTPYTTHVDQHYWDAQFEADEFVRTQLIRPFRYEDEADRIEKLHAVTFPGQYGDRISPRYAQVNPNFNGTAHYNGNYRLVVSGDFGETLQPIVTWKMNLVYDKDKVIQVWPEFNIEGEVSLTFTFRLMMGGSIDAPMEEIVLTDKELETPLEISRKPDDAIISVSVKARGQGTIHFGALHKRWSRLEYGQHILGGSRFVDDRKEELMYYFNPGDLKPPLNVYFSGYRPAEGFEAFFLMSKLDAPFLLISDPRLEGGAFYIGSDMYEQGVKDIIQQSLERLSFADHELILSGLSMGSFGALYYGAQLNPSAIIVGKPLLSLGTVADNMKLLRPEDFGTANDLLVANEGGMTEEHIHHLDRKFWDMIETADVQQTTFAIAYMQHDDYDPRAFPELLPILSAQHAKVMSRGVPGRHNDDTPTITSWFVNFYHLILESQFGRVKYDNKA</sequence>
<comment type="caution">
    <text evidence="1">The sequence shown here is derived from an EMBL/GenBank/DDBJ whole genome shotgun (WGS) entry which is preliminary data.</text>
</comment>
<dbReference type="GO" id="GO:0015031">
    <property type="term" value="P:protein transport"/>
    <property type="evidence" value="ECO:0007669"/>
    <property type="project" value="InterPro"/>
</dbReference>
<accession>A0AAP8PNQ9</accession>
<dbReference type="RefSeq" id="WP_059106265.1">
    <property type="nucleotide sequence ID" value="NZ_AP024589.1"/>
</dbReference>
<dbReference type="SUPFAM" id="SSF53474">
    <property type="entry name" value="alpha/beta-Hydrolases"/>
    <property type="match status" value="1"/>
</dbReference>
<dbReference type="NCBIfam" id="TIGR03712">
    <property type="entry name" value="acc_sec_asp2"/>
    <property type="match status" value="1"/>
</dbReference>
<evidence type="ECO:0000313" key="2">
    <source>
        <dbReference type="Proteomes" id="UP000242470"/>
    </source>
</evidence>
<proteinExistence type="predicted"/>
<reference evidence="1 2" key="1">
    <citation type="submission" date="2017-08" db="EMBL/GenBank/DDBJ databases">
        <title>Draft genome sequences of 64 type strains of genus Staph aureus.</title>
        <authorList>
            <person name="Cole K."/>
            <person name="Golubchik T."/>
            <person name="Russell J."/>
            <person name="Foster D."/>
            <person name="Llewelyn M."/>
            <person name="Wilson D."/>
            <person name="Crook D."/>
            <person name="Paul J."/>
        </authorList>
    </citation>
    <scope>NUCLEOTIDE SEQUENCE [LARGE SCALE GENOMIC DNA]</scope>
    <source>
        <strain evidence="1 2">NCTC 12101</strain>
    </source>
</reference>
<gene>
    <name evidence="1" type="primary">asp2</name>
    <name evidence="1" type="ORF">CD158_07000</name>
</gene>